<evidence type="ECO:0008006" key="3">
    <source>
        <dbReference type="Google" id="ProtNLM"/>
    </source>
</evidence>
<organism evidence="1 2">
    <name type="scientific">candidate division MSBL1 archaeon SCGC-AAA259E17</name>
    <dbReference type="NCBI Taxonomy" id="1698263"/>
    <lineage>
        <taxon>Archaea</taxon>
        <taxon>Methanobacteriati</taxon>
        <taxon>Methanobacteriota</taxon>
        <taxon>candidate division MSBL1</taxon>
    </lineage>
</organism>
<comment type="caution">
    <text evidence="1">The sequence shown here is derived from an EMBL/GenBank/DDBJ whole genome shotgun (WGS) entry which is preliminary data.</text>
</comment>
<name>A0A133UG27_9EURY</name>
<evidence type="ECO:0000313" key="1">
    <source>
        <dbReference type="EMBL" id="KXA93147.1"/>
    </source>
</evidence>
<keyword evidence="2" id="KW-1185">Reference proteome</keyword>
<dbReference type="AlphaFoldDB" id="A0A133UG27"/>
<gene>
    <name evidence="1" type="ORF">AKJ64_01295</name>
</gene>
<protein>
    <recommendedName>
        <fullName evidence="3">Metal-binding protein</fullName>
    </recommendedName>
</protein>
<sequence length="155" mass="17503">MGAEDAELLVPKDEVFTGNWVRLKCQFGCGGYGERLTCPPYSPTPQETRKVLDEYESGILVHFPSEENNLKELMADLEREAFLSGYYKAFALAAGPCNFCEECNLEECEHPHKARPSMEACGIDVYKTARNAGYHIEVVKNHEQSQDYFGLLLLE</sequence>
<reference evidence="1 2" key="1">
    <citation type="journal article" date="2016" name="Sci. Rep.">
        <title>Metabolic traits of an uncultured archaeal lineage -MSBL1- from brine pools of the Red Sea.</title>
        <authorList>
            <person name="Mwirichia R."/>
            <person name="Alam I."/>
            <person name="Rashid M."/>
            <person name="Vinu M."/>
            <person name="Ba-Alawi W."/>
            <person name="Anthony Kamau A."/>
            <person name="Kamanda Ngugi D."/>
            <person name="Goker M."/>
            <person name="Klenk H.P."/>
            <person name="Bajic V."/>
            <person name="Stingl U."/>
        </authorList>
    </citation>
    <scope>NUCLEOTIDE SEQUENCE [LARGE SCALE GENOMIC DNA]</scope>
    <source>
        <strain evidence="1">SCGC-AAA259E17</strain>
    </source>
</reference>
<proteinExistence type="predicted"/>
<dbReference type="EMBL" id="LHXN01000014">
    <property type="protein sequence ID" value="KXA93147.1"/>
    <property type="molecule type" value="Genomic_DNA"/>
</dbReference>
<dbReference type="Proteomes" id="UP000070373">
    <property type="component" value="Unassembled WGS sequence"/>
</dbReference>
<dbReference type="PATRIC" id="fig|1698263.3.peg.307"/>
<dbReference type="Pfam" id="PF10050">
    <property type="entry name" value="DUF2284"/>
    <property type="match status" value="1"/>
</dbReference>
<dbReference type="InterPro" id="IPR019271">
    <property type="entry name" value="DUF2284_metal-binding"/>
</dbReference>
<accession>A0A133UG27</accession>
<evidence type="ECO:0000313" key="2">
    <source>
        <dbReference type="Proteomes" id="UP000070373"/>
    </source>
</evidence>